<dbReference type="Pfam" id="PF12833">
    <property type="entry name" value="HTH_18"/>
    <property type="match status" value="1"/>
</dbReference>
<sequence length="324" mass="33901">MDPLSLDEMTTSFARHSGFIYTRFQALDGGGQGRPSGPVARGRVDVFALRPGLTLALTDLQALTSMSGEGICPAGLTLAVALDGTPCPFGPDDSATLAPGRCAAVLSDRETPHAGRTHERFRGRVALLHAAWDWLEESHLALEPPRGAPGFSCHAVSPALHQALGALYARFPSGAVRALYAESLALGLVAESLAGDGAGAVPAPLRSRDLDAMWDVRRIMEHDPLGDHTLSSLARAVAISPSSLKSKFTAVFGTSVVAFLLDLRLDIAHAALRHGRWTIAEAAYAVGYNHPSNFSTAFKRKFGHAPRSIAAGAEAPAGSSAGPS</sequence>
<dbReference type="AlphaFoldDB" id="A0A1G7DIX3"/>
<keyword evidence="3" id="KW-0804">Transcription</keyword>
<dbReference type="EMBL" id="FNAP01000007">
    <property type="protein sequence ID" value="SDE51484.1"/>
    <property type="molecule type" value="Genomic_DNA"/>
</dbReference>
<accession>A0A1G7DIX3</accession>
<evidence type="ECO:0000313" key="5">
    <source>
        <dbReference type="EMBL" id="SDE51484.1"/>
    </source>
</evidence>
<evidence type="ECO:0000313" key="6">
    <source>
        <dbReference type="Proteomes" id="UP000199412"/>
    </source>
</evidence>
<dbReference type="SUPFAM" id="SSF46689">
    <property type="entry name" value="Homeodomain-like"/>
    <property type="match status" value="1"/>
</dbReference>
<dbReference type="InterPro" id="IPR053142">
    <property type="entry name" value="PchR_regulatory_protein"/>
</dbReference>
<evidence type="ECO:0000256" key="2">
    <source>
        <dbReference type="ARBA" id="ARBA00023125"/>
    </source>
</evidence>
<keyword evidence="6" id="KW-1185">Reference proteome</keyword>
<dbReference type="GO" id="GO:0003700">
    <property type="term" value="F:DNA-binding transcription factor activity"/>
    <property type="evidence" value="ECO:0007669"/>
    <property type="project" value="InterPro"/>
</dbReference>
<evidence type="ECO:0000256" key="3">
    <source>
        <dbReference type="ARBA" id="ARBA00023163"/>
    </source>
</evidence>
<keyword evidence="2 5" id="KW-0238">DNA-binding</keyword>
<reference evidence="5 6" key="1">
    <citation type="submission" date="2016-10" db="EMBL/GenBank/DDBJ databases">
        <authorList>
            <person name="de Groot N.N."/>
        </authorList>
    </citation>
    <scope>NUCLEOTIDE SEQUENCE [LARGE SCALE GENOMIC DNA]</scope>
    <source>
        <strain evidence="5 6">ATCC 700224</strain>
    </source>
</reference>
<dbReference type="InterPro" id="IPR018062">
    <property type="entry name" value="HTH_AraC-typ_CS"/>
</dbReference>
<keyword evidence="1" id="KW-0805">Transcription regulation</keyword>
<proteinExistence type="predicted"/>
<dbReference type="GO" id="GO:0043565">
    <property type="term" value="F:sequence-specific DNA binding"/>
    <property type="evidence" value="ECO:0007669"/>
    <property type="project" value="InterPro"/>
</dbReference>
<dbReference type="PANTHER" id="PTHR47893">
    <property type="entry name" value="REGULATORY PROTEIN PCHR"/>
    <property type="match status" value="1"/>
</dbReference>
<evidence type="ECO:0000256" key="1">
    <source>
        <dbReference type="ARBA" id="ARBA00023015"/>
    </source>
</evidence>
<dbReference type="PROSITE" id="PS01124">
    <property type="entry name" value="HTH_ARAC_FAMILY_2"/>
    <property type="match status" value="1"/>
</dbReference>
<dbReference type="InterPro" id="IPR018060">
    <property type="entry name" value="HTH_AraC"/>
</dbReference>
<dbReference type="RefSeq" id="WP_092786252.1">
    <property type="nucleotide sequence ID" value="NZ_FNAP01000007.1"/>
</dbReference>
<protein>
    <submittedName>
        <fullName evidence="5">AraC-type DNA-binding protein</fullName>
    </submittedName>
</protein>
<feature type="domain" description="HTH araC/xylS-type" evidence="4">
    <location>
        <begin position="214"/>
        <end position="312"/>
    </location>
</feature>
<gene>
    <name evidence="5" type="ORF">SAMN05421720_107209</name>
</gene>
<dbReference type="PANTHER" id="PTHR47893:SF1">
    <property type="entry name" value="REGULATORY PROTEIN PCHR"/>
    <property type="match status" value="1"/>
</dbReference>
<organism evidence="5 6">
    <name type="scientific">Rhodospira trueperi</name>
    <dbReference type="NCBI Taxonomy" id="69960"/>
    <lineage>
        <taxon>Bacteria</taxon>
        <taxon>Pseudomonadati</taxon>
        <taxon>Pseudomonadota</taxon>
        <taxon>Alphaproteobacteria</taxon>
        <taxon>Rhodospirillales</taxon>
        <taxon>Rhodospirillaceae</taxon>
        <taxon>Rhodospira</taxon>
    </lineage>
</organism>
<evidence type="ECO:0000259" key="4">
    <source>
        <dbReference type="PROSITE" id="PS01124"/>
    </source>
</evidence>
<dbReference type="STRING" id="69960.SAMN05421720_107209"/>
<dbReference type="PROSITE" id="PS00041">
    <property type="entry name" value="HTH_ARAC_FAMILY_1"/>
    <property type="match status" value="1"/>
</dbReference>
<dbReference type="Gene3D" id="1.10.10.60">
    <property type="entry name" value="Homeodomain-like"/>
    <property type="match status" value="1"/>
</dbReference>
<dbReference type="Proteomes" id="UP000199412">
    <property type="component" value="Unassembled WGS sequence"/>
</dbReference>
<dbReference type="SMART" id="SM00342">
    <property type="entry name" value="HTH_ARAC"/>
    <property type="match status" value="1"/>
</dbReference>
<dbReference type="OrthoDB" id="6670788at2"/>
<name>A0A1G7DIX3_9PROT</name>
<dbReference type="InterPro" id="IPR009057">
    <property type="entry name" value="Homeodomain-like_sf"/>
</dbReference>